<keyword evidence="3" id="KW-0472">Membrane</keyword>
<proteinExistence type="predicted"/>
<accession>A0A7K8VV13</accession>
<dbReference type="FunFam" id="2.60.40.150:FF:000152">
    <property type="entry name" value="Synaptotagmin like 3"/>
    <property type="match status" value="1"/>
</dbReference>
<feature type="domain" description="RabBD" evidence="5">
    <location>
        <begin position="4"/>
        <end position="113"/>
    </location>
</feature>
<dbReference type="CDD" id="cd04020">
    <property type="entry name" value="C2B_SLP_1-2-3-4"/>
    <property type="match status" value="1"/>
</dbReference>
<evidence type="ECO:0000313" key="7">
    <source>
        <dbReference type="Proteomes" id="UP000542434"/>
    </source>
</evidence>
<dbReference type="InterPro" id="IPR035892">
    <property type="entry name" value="C2_domain_sf"/>
</dbReference>
<keyword evidence="2" id="KW-0677">Repeat</keyword>
<reference evidence="6 7" key="1">
    <citation type="submission" date="2019-09" db="EMBL/GenBank/DDBJ databases">
        <title>Bird 10,000 Genomes (B10K) Project - Family phase.</title>
        <authorList>
            <person name="Zhang G."/>
        </authorList>
    </citation>
    <scope>NUCLEOTIDE SEQUENCE [LARGE SCALE GENOMIC DNA]</scope>
    <source>
        <strain evidence="6">B10K-DU-001-07</strain>
        <tissue evidence="6">Muscle</tissue>
    </source>
</reference>
<dbReference type="Pfam" id="PF00168">
    <property type="entry name" value="C2"/>
    <property type="match status" value="2"/>
</dbReference>
<dbReference type="FunFam" id="2.60.40.150:FF:000006">
    <property type="entry name" value="Synaptotagmin-like 5, isoform CRA_a"/>
    <property type="match status" value="1"/>
</dbReference>
<dbReference type="GO" id="GO:0006886">
    <property type="term" value="P:intracellular protein transport"/>
    <property type="evidence" value="ECO:0007669"/>
    <property type="project" value="InterPro"/>
</dbReference>
<dbReference type="SMART" id="SM00239">
    <property type="entry name" value="C2"/>
    <property type="match status" value="2"/>
</dbReference>
<dbReference type="GO" id="GO:0042043">
    <property type="term" value="F:neurexin family protein binding"/>
    <property type="evidence" value="ECO:0007669"/>
    <property type="project" value="TreeGrafter"/>
</dbReference>
<dbReference type="Proteomes" id="UP000542434">
    <property type="component" value="Unassembled WGS sequence"/>
</dbReference>
<gene>
    <name evidence="6" type="primary">Sytl3</name>
    <name evidence="6" type="ORF">CICNIG_R09860</name>
</gene>
<organism evidence="6 7">
    <name type="scientific">Ciccaba nigrolineata</name>
    <dbReference type="NCBI Taxonomy" id="1118524"/>
    <lineage>
        <taxon>Eukaryota</taxon>
        <taxon>Metazoa</taxon>
        <taxon>Chordata</taxon>
        <taxon>Craniata</taxon>
        <taxon>Vertebrata</taxon>
        <taxon>Euteleostomi</taxon>
        <taxon>Archelosauria</taxon>
        <taxon>Archosauria</taxon>
        <taxon>Dinosauria</taxon>
        <taxon>Saurischia</taxon>
        <taxon>Theropoda</taxon>
        <taxon>Coelurosauria</taxon>
        <taxon>Aves</taxon>
        <taxon>Neognathae</taxon>
        <taxon>Neoaves</taxon>
        <taxon>Telluraves</taxon>
        <taxon>Strigiformes</taxon>
        <taxon>Strigidae</taxon>
        <taxon>Ciccaba</taxon>
    </lineage>
</organism>
<protein>
    <submittedName>
        <fullName evidence="6">SYTL3 protein</fullName>
    </submittedName>
</protein>
<dbReference type="PANTHER" id="PTHR45716:SF1">
    <property type="entry name" value="SYNAPTOTAGMIN-LIKE PROTEIN 3"/>
    <property type="match status" value="1"/>
</dbReference>
<dbReference type="AlphaFoldDB" id="A0A7K8VV13"/>
<dbReference type="Gene3D" id="6.10.250.3000">
    <property type="match status" value="1"/>
</dbReference>
<dbReference type="Gene3D" id="3.30.40.10">
    <property type="entry name" value="Zinc/RING finger domain, C3HC4 (zinc finger)"/>
    <property type="match status" value="1"/>
</dbReference>
<dbReference type="PANTHER" id="PTHR45716">
    <property type="entry name" value="BITESIZE, ISOFORM I"/>
    <property type="match status" value="1"/>
</dbReference>
<feature type="domain" description="C2" evidence="4">
    <location>
        <begin position="469"/>
        <end position="599"/>
    </location>
</feature>
<evidence type="ECO:0000259" key="5">
    <source>
        <dbReference type="PROSITE" id="PS50916"/>
    </source>
</evidence>
<comment type="subcellular location">
    <subcellularLocation>
        <location evidence="1">Endomembrane system</location>
        <topology evidence="1">Peripheral membrane protein</topology>
    </subcellularLocation>
</comment>
<dbReference type="InterPro" id="IPR000008">
    <property type="entry name" value="C2_dom"/>
</dbReference>
<feature type="domain" description="C2" evidence="4">
    <location>
        <begin position="314"/>
        <end position="438"/>
    </location>
</feature>
<dbReference type="InterPro" id="IPR043567">
    <property type="entry name" value="SYTL1-5_C2B"/>
</dbReference>
<evidence type="ECO:0000256" key="3">
    <source>
        <dbReference type="ARBA" id="ARBA00023136"/>
    </source>
</evidence>
<dbReference type="PROSITE" id="PS50916">
    <property type="entry name" value="RABBD"/>
    <property type="match status" value="1"/>
</dbReference>
<dbReference type="GO" id="GO:0070382">
    <property type="term" value="C:exocytic vesicle"/>
    <property type="evidence" value="ECO:0007669"/>
    <property type="project" value="TreeGrafter"/>
</dbReference>
<dbReference type="GO" id="GO:0005886">
    <property type="term" value="C:plasma membrane"/>
    <property type="evidence" value="ECO:0007669"/>
    <property type="project" value="TreeGrafter"/>
</dbReference>
<evidence type="ECO:0000259" key="4">
    <source>
        <dbReference type="PROSITE" id="PS50004"/>
    </source>
</evidence>
<dbReference type="GO" id="GO:0031267">
    <property type="term" value="F:small GTPase binding"/>
    <property type="evidence" value="ECO:0007669"/>
    <property type="project" value="InterPro"/>
</dbReference>
<dbReference type="Gene3D" id="2.60.40.150">
    <property type="entry name" value="C2 domain"/>
    <property type="match status" value="2"/>
</dbReference>
<dbReference type="EMBL" id="VWZC01015150">
    <property type="protein sequence ID" value="NXF69642.1"/>
    <property type="molecule type" value="Genomic_DNA"/>
</dbReference>
<evidence type="ECO:0000256" key="1">
    <source>
        <dbReference type="ARBA" id="ARBA00004184"/>
    </source>
</evidence>
<sequence length="616" mass="70134">MACEFNLNFLKELEQEAVLEVLHRDQMVRKTEEERIRYLPFPYSCISVPFFLRITLLPLCWPSRCIPCFLLLVSYHRVCSECRVCLNPCLWKCTVCYAHGDVKVKAGEWFFEERAKKYPGEGRHETVGAKLLKSYQKLSKISVVPPTPPPFTESTAGSNMMVNVPNILHFLTLGISHLQELGQSKSFNKSVENLFLSLTTHIKKISKSQNDMADRHLLTTGYGQNVERRKQRRSQSDTAINITSRMKSIPSLQQLITGAQNDSEILTRRNYKEEEYITTSPTSDAVFCDASKYGSLYSLNSTCTDSGNFGKANITGEIEFAIRYIFKACVLEICIKGCKNLAYGEEKKKKCNPYVKVYLLPDKSPRSKRKTAVKKSTVDPEFNETLKYKIEYSQLESRQLQISVWHAGSLKYRVFLGEVVIPLAAWNFEENSMQFSWYQLKPKLEKHEEDLIQYSGELLVSARLTVPAQCKNFQFEGKKDQGVPNCQLQVMIFGAKNLPMPRSAGMLNSFVKGCLTLPDQAEVKRKSPVLKKEACPQWKHLFVFDGVTPAQLQQSCLHLTVWDQSVFSSSDHFLGGAKLGAKDSCGSTDLGFQSVLQWQEVLRSPNTWMDFTLVLH</sequence>
<dbReference type="SUPFAM" id="SSF49562">
    <property type="entry name" value="C2 domain (Calcium/lipid-binding domain, CaLB)"/>
    <property type="match status" value="2"/>
</dbReference>
<dbReference type="InterPro" id="IPR010911">
    <property type="entry name" value="Rab_BD"/>
</dbReference>
<comment type="caution">
    <text evidence="6">The sequence shown here is derived from an EMBL/GenBank/DDBJ whole genome shotgun (WGS) entry which is preliminary data.</text>
</comment>
<evidence type="ECO:0000256" key="2">
    <source>
        <dbReference type="ARBA" id="ARBA00022737"/>
    </source>
</evidence>
<evidence type="ECO:0000313" key="6">
    <source>
        <dbReference type="EMBL" id="NXF69642.1"/>
    </source>
</evidence>
<name>A0A7K8VV13_9STRI</name>
<feature type="non-terminal residue" evidence="6">
    <location>
        <position position="1"/>
    </location>
</feature>
<feature type="non-terminal residue" evidence="6">
    <location>
        <position position="616"/>
    </location>
</feature>
<dbReference type="InterPro" id="IPR013083">
    <property type="entry name" value="Znf_RING/FYVE/PHD"/>
</dbReference>
<dbReference type="PROSITE" id="PS50004">
    <property type="entry name" value="C2"/>
    <property type="match status" value="2"/>
</dbReference>
<keyword evidence="7" id="KW-1185">Reference proteome</keyword>
<dbReference type="GO" id="GO:0006887">
    <property type="term" value="P:exocytosis"/>
    <property type="evidence" value="ECO:0007669"/>
    <property type="project" value="TreeGrafter"/>
</dbReference>